<dbReference type="GO" id="GO:0016020">
    <property type="term" value="C:membrane"/>
    <property type="evidence" value="ECO:0007669"/>
    <property type="project" value="UniProtKB-SubCell"/>
</dbReference>
<dbReference type="InterPro" id="IPR020846">
    <property type="entry name" value="MFS_dom"/>
</dbReference>
<dbReference type="AlphaFoldDB" id="A0A1I7RJK0"/>
<feature type="transmembrane region" description="Helical" evidence="5">
    <location>
        <begin position="302"/>
        <end position="323"/>
    </location>
</feature>
<dbReference type="EMBL" id="CAJFCV020000006">
    <property type="protein sequence ID" value="CAG9128924.1"/>
    <property type="molecule type" value="Genomic_DNA"/>
</dbReference>
<dbReference type="PROSITE" id="PS50850">
    <property type="entry name" value="MFS"/>
    <property type="match status" value="1"/>
</dbReference>
<dbReference type="SMR" id="A0A1I7RJK0"/>
<sequence>MVSSKKAQLFFNIYSQRMYIIISLMFGMCVMQYMRGSLGMSLTCMVNSTAVALQHTQTDKEPIQRGREILNEYTMKCNALRSGYSNMTGSNSKALNDYGGDIIWSRHEQNLLLSSMSLGSIMTMIPAGYLADRYSPVTLIKVATLTFSIMNAVFPFLAMYLDFFAVLMARFVSGLGEGFVSPSIFSLISRWVPNHEKSQAIAVFTIGSQLAGVLFPPVTAMFCASVLRWAGNFYSTSILMFVWLTIFHFVGVDSPSKSKVISESERIYLEQHIHTHNKKLHGKRPSIPFKAIFTSKPVLSALYVHFTFGFYFAMVSLFMPIFFKEVLFLNMKENGLYSAIPPFFQIISKISWAIFIDRLKRKKIITHTMGCRISHAIGSISCGLAFILIGYLSDCSNPLLTIGLMTTMAFCMGTSSSGAVTALVSLAPIYTGFLTSISSTILIFGTMMLPLMVSVIRVHGTVEEWRLVFYIVGAFTLSSAAVFTCFGEAEIQSWASGGGAKLPVTIEQAEIMPIEAKNLIQHEEKSKETDVEQSE</sequence>
<evidence type="ECO:0000259" key="6">
    <source>
        <dbReference type="PROSITE" id="PS50850"/>
    </source>
</evidence>
<accession>A0A1I7RJK0</accession>
<feature type="transmembrane region" description="Helical" evidence="5">
    <location>
        <begin position="142"/>
        <end position="161"/>
    </location>
</feature>
<keyword evidence="2 5" id="KW-0812">Transmembrane</keyword>
<feature type="transmembrane region" description="Helical" evidence="5">
    <location>
        <begin position="376"/>
        <end position="393"/>
    </location>
</feature>
<evidence type="ECO:0000256" key="1">
    <source>
        <dbReference type="ARBA" id="ARBA00004141"/>
    </source>
</evidence>
<feature type="transmembrane region" description="Helical" evidence="5">
    <location>
        <begin position="167"/>
        <end position="188"/>
    </location>
</feature>
<evidence type="ECO:0000256" key="3">
    <source>
        <dbReference type="ARBA" id="ARBA00022989"/>
    </source>
</evidence>
<dbReference type="GO" id="GO:0022857">
    <property type="term" value="F:transmembrane transporter activity"/>
    <property type="evidence" value="ECO:0007669"/>
    <property type="project" value="InterPro"/>
</dbReference>
<evidence type="ECO:0000256" key="2">
    <source>
        <dbReference type="ARBA" id="ARBA00022692"/>
    </source>
</evidence>
<evidence type="ECO:0000256" key="4">
    <source>
        <dbReference type="ARBA" id="ARBA00023136"/>
    </source>
</evidence>
<evidence type="ECO:0000313" key="9">
    <source>
        <dbReference type="Proteomes" id="UP000659654"/>
    </source>
</evidence>
<feature type="transmembrane region" description="Helical" evidence="5">
    <location>
        <begin position="335"/>
        <end position="355"/>
    </location>
</feature>
<dbReference type="Proteomes" id="UP000582659">
    <property type="component" value="Unassembled WGS sequence"/>
</dbReference>
<dbReference type="PANTHER" id="PTHR11662:SF405">
    <property type="entry name" value="PROTEIN CBG12249"/>
    <property type="match status" value="1"/>
</dbReference>
<feature type="domain" description="Major facilitator superfamily (MFS) profile" evidence="6">
    <location>
        <begin position="20"/>
        <end position="491"/>
    </location>
</feature>
<dbReference type="Proteomes" id="UP000095284">
    <property type="component" value="Unplaced"/>
</dbReference>
<reference evidence="10" key="1">
    <citation type="submission" date="2016-11" db="UniProtKB">
        <authorList>
            <consortium name="WormBaseParasite"/>
        </authorList>
    </citation>
    <scope>IDENTIFICATION</scope>
</reference>
<keyword evidence="3 5" id="KW-1133">Transmembrane helix</keyword>
<comment type="subcellular location">
    <subcellularLocation>
        <location evidence="1">Membrane</location>
        <topology evidence="1">Multi-pass membrane protein</topology>
    </subcellularLocation>
</comment>
<feature type="transmembrane region" description="Helical" evidence="5">
    <location>
        <begin position="433"/>
        <end position="455"/>
    </location>
</feature>
<proteinExistence type="predicted"/>
<evidence type="ECO:0000313" key="7">
    <source>
        <dbReference type="EMBL" id="CAD5233616.1"/>
    </source>
</evidence>
<dbReference type="WBParaSite" id="BXY_0088200.1">
    <property type="protein sequence ID" value="BXY_0088200.1"/>
    <property type="gene ID" value="BXY_0088200"/>
</dbReference>
<dbReference type="EMBL" id="CAJFDI010000006">
    <property type="protein sequence ID" value="CAD5233616.1"/>
    <property type="molecule type" value="Genomic_DNA"/>
</dbReference>
<evidence type="ECO:0000313" key="8">
    <source>
        <dbReference type="Proteomes" id="UP000095284"/>
    </source>
</evidence>
<evidence type="ECO:0000256" key="5">
    <source>
        <dbReference type="SAM" id="Phobius"/>
    </source>
</evidence>
<organism evidence="8 10">
    <name type="scientific">Bursaphelenchus xylophilus</name>
    <name type="common">Pinewood nematode worm</name>
    <name type="synonym">Aphelenchoides xylophilus</name>
    <dbReference type="NCBI Taxonomy" id="6326"/>
    <lineage>
        <taxon>Eukaryota</taxon>
        <taxon>Metazoa</taxon>
        <taxon>Ecdysozoa</taxon>
        <taxon>Nematoda</taxon>
        <taxon>Chromadorea</taxon>
        <taxon>Rhabditida</taxon>
        <taxon>Tylenchina</taxon>
        <taxon>Tylenchomorpha</taxon>
        <taxon>Aphelenchoidea</taxon>
        <taxon>Aphelenchoididae</taxon>
        <taxon>Bursaphelenchus</taxon>
    </lineage>
</organism>
<dbReference type="Gene3D" id="1.20.1250.20">
    <property type="entry name" value="MFS general substrate transporter like domains"/>
    <property type="match status" value="2"/>
</dbReference>
<dbReference type="InterPro" id="IPR036259">
    <property type="entry name" value="MFS_trans_sf"/>
</dbReference>
<keyword evidence="4 5" id="KW-0472">Membrane</keyword>
<dbReference type="InterPro" id="IPR050382">
    <property type="entry name" value="MFS_Na/Anion_cotransporter"/>
</dbReference>
<name>A0A1I7RJK0_BURXY</name>
<feature type="transmembrane region" description="Helical" evidence="5">
    <location>
        <begin position="200"/>
        <end position="227"/>
    </location>
</feature>
<reference evidence="7" key="2">
    <citation type="submission" date="2020-09" db="EMBL/GenBank/DDBJ databases">
        <authorList>
            <person name="Kikuchi T."/>
        </authorList>
    </citation>
    <scope>NUCLEOTIDE SEQUENCE</scope>
    <source>
        <strain evidence="7">Ka4C1</strain>
    </source>
</reference>
<dbReference type="Pfam" id="PF07690">
    <property type="entry name" value="MFS_1"/>
    <property type="match status" value="1"/>
</dbReference>
<gene>
    <name evidence="7" type="ORF">BXYJ_LOCUS13707</name>
</gene>
<keyword evidence="9" id="KW-1185">Reference proteome</keyword>
<feature type="transmembrane region" description="Helical" evidence="5">
    <location>
        <begin position="467"/>
        <end position="486"/>
    </location>
</feature>
<dbReference type="FunFam" id="1.20.1250.20:FF:000532">
    <property type="entry name" value="SLC (SoLute Carrier) homolog"/>
    <property type="match status" value="1"/>
</dbReference>
<dbReference type="SUPFAM" id="SSF103473">
    <property type="entry name" value="MFS general substrate transporter"/>
    <property type="match status" value="1"/>
</dbReference>
<dbReference type="OrthoDB" id="2985014at2759"/>
<feature type="transmembrane region" description="Helical" evidence="5">
    <location>
        <begin position="18"/>
        <end position="35"/>
    </location>
</feature>
<dbReference type="eggNOG" id="KOG2532">
    <property type="taxonomic scope" value="Eukaryota"/>
</dbReference>
<dbReference type="GO" id="GO:0006820">
    <property type="term" value="P:monoatomic anion transport"/>
    <property type="evidence" value="ECO:0007669"/>
    <property type="project" value="TreeGrafter"/>
</dbReference>
<feature type="transmembrane region" description="Helical" evidence="5">
    <location>
        <begin position="111"/>
        <end position="130"/>
    </location>
</feature>
<feature type="transmembrane region" description="Helical" evidence="5">
    <location>
        <begin position="233"/>
        <end position="252"/>
    </location>
</feature>
<dbReference type="Proteomes" id="UP000659654">
    <property type="component" value="Unassembled WGS sequence"/>
</dbReference>
<evidence type="ECO:0000313" key="10">
    <source>
        <dbReference type="WBParaSite" id="BXY_0088200.1"/>
    </source>
</evidence>
<dbReference type="PANTHER" id="PTHR11662">
    <property type="entry name" value="SOLUTE CARRIER FAMILY 17"/>
    <property type="match status" value="1"/>
</dbReference>
<protein>
    <submittedName>
        <fullName evidence="7">(pine wood nematode) hypothetical protein</fullName>
    </submittedName>
    <submittedName>
        <fullName evidence="10">MFS domain-containing protein</fullName>
    </submittedName>
</protein>
<dbReference type="InterPro" id="IPR011701">
    <property type="entry name" value="MFS"/>
</dbReference>
<feature type="transmembrane region" description="Helical" evidence="5">
    <location>
        <begin position="399"/>
        <end position="426"/>
    </location>
</feature>